<keyword evidence="2" id="KW-1185">Reference proteome</keyword>
<dbReference type="InterPro" id="IPR004313">
    <property type="entry name" value="ARD"/>
</dbReference>
<name>A0ABX8MHU7_9PSED</name>
<evidence type="ECO:0000313" key="1">
    <source>
        <dbReference type="EMBL" id="QXH38217.1"/>
    </source>
</evidence>
<dbReference type="Pfam" id="PF03079">
    <property type="entry name" value="ARD"/>
    <property type="match status" value="1"/>
</dbReference>
<dbReference type="EMBL" id="CP077074">
    <property type="protein sequence ID" value="QXH38217.1"/>
    <property type="molecule type" value="Genomic_DNA"/>
</dbReference>
<dbReference type="SUPFAM" id="SSF51182">
    <property type="entry name" value="RmlC-like cupins"/>
    <property type="match status" value="1"/>
</dbReference>
<dbReference type="InterPro" id="IPR011051">
    <property type="entry name" value="RmlC_Cupin_sf"/>
</dbReference>
<evidence type="ECO:0000313" key="2">
    <source>
        <dbReference type="Proteomes" id="UP000693952"/>
    </source>
</evidence>
<keyword evidence="1" id="KW-0223">Dioxygenase</keyword>
<sequence>MSSLSVYHVSSPDLPNKVLTHFEDIAATLVERGVGFERWPASVRVEPGTAEQEVLAACREALDQLSVERGHGSFVVLSRKGSFADIDANLPEEQRLDAAQAHWFVAGRGLLYLHIDDYVYGLVCERHDLVSLPAGIAHWFDMGERPNLLAIRLSGKDAAQAAKATGDDIASRFPRLED</sequence>
<reference evidence="1" key="1">
    <citation type="submission" date="2021-06" db="EMBL/GenBank/DDBJ databases">
        <title>Updating the genus Pseudomonas: Description of 43 new species and partition of the Pseudomonas putida group.</title>
        <authorList>
            <person name="Girard L."/>
            <person name="Lood C."/>
            <person name="Vandamme P."/>
            <person name="Rokni-Zadeh H."/>
            <person name="van Noort V."/>
            <person name="Hofte M."/>
            <person name="Lavigne R."/>
            <person name="De Mot R."/>
        </authorList>
    </citation>
    <scope>NUCLEOTIDE SEQUENCE</scope>
    <source>
        <strain evidence="1">CMR12a</strain>
    </source>
</reference>
<protein>
    <submittedName>
        <fullName evidence="1">Acireductone dioxygenase</fullName>
    </submittedName>
</protein>
<dbReference type="Gene3D" id="2.60.120.10">
    <property type="entry name" value="Jelly Rolls"/>
    <property type="match status" value="1"/>
</dbReference>
<dbReference type="InterPro" id="IPR014710">
    <property type="entry name" value="RmlC-like_jellyroll"/>
</dbReference>
<dbReference type="Proteomes" id="UP000693952">
    <property type="component" value="Chromosome"/>
</dbReference>
<dbReference type="RefSeq" id="WP_124348272.1">
    <property type="nucleotide sequence ID" value="NZ_CP027706.1"/>
</dbReference>
<gene>
    <name evidence="1" type="ORF">KSS89_18240</name>
</gene>
<proteinExistence type="predicted"/>
<accession>A0ABX8MHU7</accession>
<keyword evidence="1" id="KW-0560">Oxidoreductase</keyword>
<dbReference type="CDD" id="cd02232">
    <property type="entry name" value="cupin_ARD"/>
    <property type="match status" value="1"/>
</dbReference>
<organism evidence="1 2">
    <name type="scientific">Pseudomonas sessilinigenes</name>
    <dbReference type="NCBI Taxonomy" id="658629"/>
    <lineage>
        <taxon>Bacteria</taxon>
        <taxon>Pseudomonadati</taxon>
        <taxon>Pseudomonadota</taxon>
        <taxon>Gammaproteobacteria</taxon>
        <taxon>Pseudomonadales</taxon>
        <taxon>Pseudomonadaceae</taxon>
        <taxon>Pseudomonas</taxon>
    </lineage>
</organism>
<dbReference type="GO" id="GO:0051213">
    <property type="term" value="F:dioxygenase activity"/>
    <property type="evidence" value="ECO:0007669"/>
    <property type="project" value="UniProtKB-KW"/>
</dbReference>